<evidence type="ECO:0000259" key="1">
    <source>
        <dbReference type="Pfam" id="PF03732"/>
    </source>
</evidence>
<evidence type="ECO:0000313" key="2">
    <source>
        <dbReference type="EMBL" id="KAL3326045.1"/>
    </source>
</evidence>
<dbReference type="AlphaFoldDB" id="A0ABD2R2X4"/>
<protein>
    <recommendedName>
        <fullName evidence="1">Retrotransposon gag domain-containing protein</fullName>
    </recommendedName>
</protein>
<accession>A0ABD2R2X4</accession>
<dbReference type="EMBL" id="JBJKTR010000022">
    <property type="protein sequence ID" value="KAL3326045.1"/>
    <property type="molecule type" value="Genomic_DNA"/>
</dbReference>
<reference evidence="2 3" key="1">
    <citation type="submission" date="2024-05" db="EMBL/GenBank/DDBJ databases">
        <title>De novo assembly of an allotetraploid wild potato.</title>
        <authorList>
            <person name="Hosaka A.J."/>
        </authorList>
    </citation>
    <scope>NUCLEOTIDE SEQUENCE [LARGE SCALE GENOMIC DNA]</scope>
    <source>
        <tissue evidence="2">Young leaves</tissue>
    </source>
</reference>
<organism evidence="2 3">
    <name type="scientific">Solanum stoloniferum</name>
    <dbReference type="NCBI Taxonomy" id="62892"/>
    <lineage>
        <taxon>Eukaryota</taxon>
        <taxon>Viridiplantae</taxon>
        <taxon>Streptophyta</taxon>
        <taxon>Embryophyta</taxon>
        <taxon>Tracheophyta</taxon>
        <taxon>Spermatophyta</taxon>
        <taxon>Magnoliopsida</taxon>
        <taxon>eudicotyledons</taxon>
        <taxon>Gunneridae</taxon>
        <taxon>Pentapetalae</taxon>
        <taxon>asterids</taxon>
        <taxon>lamiids</taxon>
        <taxon>Solanales</taxon>
        <taxon>Solanaceae</taxon>
        <taxon>Solanoideae</taxon>
        <taxon>Solaneae</taxon>
        <taxon>Solanum</taxon>
    </lineage>
</organism>
<sequence length="105" mass="12458">MPSLTSPIMTHEEHKMFERFRKMDPPQFNGGHGKDAYEFLISFHERLHNLGLVEARRVDYTSLKMLGPANQWWRAYIETRPVGSRASTWKKFTKVFLEKFVPRSM</sequence>
<dbReference type="Proteomes" id="UP001627284">
    <property type="component" value="Unassembled WGS sequence"/>
</dbReference>
<dbReference type="InterPro" id="IPR005162">
    <property type="entry name" value="Retrotrans_gag_dom"/>
</dbReference>
<keyword evidence="3" id="KW-1185">Reference proteome</keyword>
<comment type="caution">
    <text evidence="2">The sequence shown here is derived from an EMBL/GenBank/DDBJ whole genome shotgun (WGS) entry which is preliminary data.</text>
</comment>
<name>A0ABD2R2X4_9SOLN</name>
<dbReference type="Pfam" id="PF03732">
    <property type="entry name" value="Retrotrans_gag"/>
    <property type="match status" value="1"/>
</dbReference>
<gene>
    <name evidence="2" type="ORF">AABB24_036983</name>
</gene>
<evidence type="ECO:0000313" key="3">
    <source>
        <dbReference type="Proteomes" id="UP001627284"/>
    </source>
</evidence>
<proteinExistence type="predicted"/>
<feature type="domain" description="Retrotransposon gag" evidence="1">
    <location>
        <begin position="61"/>
        <end position="102"/>
    </location>
</feature>